<evidence type="ECO:0000313" key="3">
    <source>
        <dbReference type="Proteomes" id="UP000185984"/>
    </source>
</evidence>
<dbReference type="RefSeq" id="WP_073549747.1">
    <property type="nucleotide sequence ID" value="NZ_CAWMVK010000043.1"/>
</dbReference>
<gene>
    <name evidence="2" type="ORF">NIES1031_12710</name>
</gene>
<dbReference type="InterPro" id="IPR007111">
    <property type="entry name" value="NACHT_NTPase"/>
</dbReference>
<protein>
    <submittedName>
        <fullName evidence="2">NTPase (NACHT family)</fullName>
    </submittedName>
</protein>
<keyword evidence="3" id="KW-1185">Reference proteome</keyword>
<feature type="domain" description="NACHT" evidence="1">
    <location>
        <begin position="193"/>
        <end position="311"/>
    </location>
</feature>
<evidence type="ECO:0000313" key="2">
    <source>
        <dbReference type="EMBL" id="OKH25843.1"/>
    </source>
</evidence>
<dbReference type="Pfam" id="PF05729">
    <property type="entry name" value="NACHT"/>
    <property type="match status" value="1"/>
</dbReference>
<evidence type="ECO:0000259" key="1">
    <source>
        <dbReference type="PROSITE" id="PS50837"/>
    </source>
</evidence>
<dbReference type="EMBL" id="MRCC01000009">
    <property type="protein sequence ID" value="OKH25843.1"/>
    <property type="molecule type" value="Genomic_DNA"/>
</dbReference>
<dbReference type="AlphaFoldDB" id="A0A1U7HQG7"/>
<dbReference type="Proteomes" id="UP000185984">
    <property type="component" value="Unassembled WGS sequence"/>
</dbReference>
<comment type="caution">
    <text evidence="2">The sequence shown here is derived from an EMBL/GenBank/DDBJ whole genome shotgun (WGS) entry which is preliminary data.</text>
</comment>
<dbReference type="PANTHER" id="PTHR46844:SF1">
    <property type="entry name" value="SLR5058 PROTEIN"/>
    <property type="match status" value="1"/>
</dbReference>
<dbReference type="Pfam" id="PF22727">
    <property type="entry name" value="NCH2"/>
    <property type="match status" value="1"/>
</dbReference>
<dbReference type="SUPFAM" id="SSF52540">
    <property type="entry name" value="P-loop containing nucleoside triphosphate hydrolases"/>
    <property type="match status" value="1"/>
</dbReference>
<proteinExistence type="predicted"/>
<dbReference type="Gene3D" id="3.40.50.300">
    <property type="entry name" value="P-loop containing nucleotide triphosphate hydrolases"/>
    <property type="match status" value="1"/>
</dbReference>
<dbReference type="InterPro" id="IPR054501">
    <property type="entry name" value="NCH2"/>
</dbReference>
<name>A0A1U7HQG7_9CHRO</name>
<organism evidence="2 3">
    <name type="scientific">Chroogloeocystis siderophila 5.2 s.c.1</name>
    <dbReference type="NCBI Taxonomy" id="247279"/>
    <lineage>
        <taxon>Bacteria</taxon>
        <taxon>Bacillati</taxon>
        <taxon>Cyanobacteriota</taxon>
        <taxon>Cyanophyceae</taxon>
        <taxon>Oscillatoriophycideae</taxon>
        <taxon>Chroococcales</taxon>
        <taxon>Chroococcaceae</taxon>
        <taxon>Chroogloeocystis</taxon>
    </lineage>
</organism>
<dbReference type="STRING" id="247279.NIES1031_12710"/>
<dbReference type="PANTHER" id="PTHR46844">
    <property type="entry name" value="SLR5058 PROTEIN"/>
    <property type="match status" value="1"/>
</dbReference>
<accession>A0A1U7HQG7</accession>
<reference evidence="2 3" key="1">
    <citation type="submission" date="2016-11" db="EMBL/GenBank/DDBJ databases">
        <title>Draft Genome Sequences of Nine Cyanobacterial Strains from Diverse Habitats.</title>
        <authorList>
            <person name="Zhu T."/>
            <person name="Hou S."/>
            <person name="Lu X."/>
            <person name="Hess W.R."/>
        </authorList>
    </citation>
    <scope>NUCLEOTIDE SEQUENCE [LARGE SCALE GENOMIC DNA]</scope>
    <source>
        <strain evidence="2 3">5.2 s.c.1</strain>
    </source>
</reference>
<dbReference type="PROSITE" id="PS50837">
    <property type="entry name" value="NACHT"/>
    <property type="match status" value="1"/>
</dbReference>
<dbReference type="OrthoDB" id="448481at2"/>
<dbReference type="InterPro" id="IPR027417">
    <property type="entry name" value="P-loop_NTPase"/>
</dbReference>
<sequence>MKVQAGRSLRASPEGLNRANRAMLMFATKLDLADELEVSRSTVQKFFAGKPVGRENFHKICQRLELPWQDVAELETWEEETADLREEVEFAQIALTNFSSRCDIDIAVQEVRNKLRTAIEQRYGLMRVLDMSQPVELNNIYTKINLLKKITGRRRLELADLLKVCVPEEFERPNLGEVTQSSISGLEALQEHTKLVILGKPGAGKTTFLKHIALQCINGKLQANRVPILIALKDFAETPEQPSLLEYIAEQFTTCGIIDSAITTQILINGRALVLLDGLDEVQEKDCYRVVQEIRNFVAKFLHCHFVLTCRIATREYTFEEFTEVEIADFDAEQIASFAYNWFASHEESTNFLQKLQQNATIREIATNPLLLTLTCLVFAETSSFPTNRTQFYKEGINLLLKKWDAKRNIEREQVYKNLSVKHKEDLLSQIAFQTFEQGEYFFRQQELEQYIADYIRSLPTSVTATQAFQLDSEVILKSIEAQHGLLVERARGIYSFSHLTFHEYFTAQKIVDNPNPDALERGLRQLVSHSTQKRWREVFLFSASMLRNADYLLLLMKQHVDQLLATDDQLQAFLTWVSQKARSMCLQKLVLARAFYFDLDVSRTSNLFSSTLDLSRALEPTMTRKINDELALDLALDRTLALNHVIKDTPKRILTFKRVLERAINRASIVDPKLEQELEQLKSQVFGSLNESEFDLWWEANGNSWIEQLKVISISYRDFGYDWQFSRQQMEILKQYYDANQLLIDCLNDSCYLSNRVRQEIQDNLLLPLTEIKALSLWHKTAFQAS</sequence>